<protein>
    <submittedName>
        <fullName evidence="3">Tyrosine-type recombinase/integrase</fullName>
    </submittedName>
</protein>
<name>A0ABX8GXE6_9BACT</name>
<dbReference type="InterPro" id="IPR013762">
    <property type="entry name" value="Integrase-like_cat_sf"/>
</dbReference>
<evidence type="ECO:0000259" key="2">
    <source>
        <dbReference type="Pfam" id="PF00589"/>
    </source>
</evidence>
<sequence>MITTHTGRRTFATRLLLKGVPTKTVMKFTGHKDERSFAKYVNIPKEKEMDLVRMALSD</sequence>
<dbReference type="SUPFAM" id="SSF56349">
    <property type="entry name" value="DNA breaking-rejoining enzymes"/>
    <property type="match status" value="1"/>
</dbReference>
<dbReference type="EMBL" id="CP076128">
    <property type="protein sequence ID" value="QWG08278.1"/>
    <property type="molecule type" value="Genomic_DNA"/>
</dbReference>
<proteinExistence type="predicted"/>
<gene>
    <name evidence="3" type="ORF">KM029_04900</name>
</gene>
<accession>A0ABX8GXE6</accession>
<dbReference type="InterPro" id="IPR002104">
    <property type="entry name" value="Integrase_catalytic"/>
</dbReference>
<dbReference type="Proteomes" id="UP000682802">
    <property type="component" value="Chromosome 1"/>
</dbReference>
<dbReference type="RefSeq" id="WP_158631162.1">
    <property type="nucleotide sequence ID" value="NZ_CP076128.1"/>
</dbReference>
<keyword evidence="4" id="KW-1185">Reference proteome</keyword>
<evidence type="ECO:0000256" key="1">
    <source>
        <dbReference type="ARBA" id="ARBA00023172"/>
    </source>
</evidence>
<dbReference type="Pfam" id="PF00589">
    <property type="entry name" value="Phage_integrase"/>
    <property type="match status" value="1"/>
</dbReference>
<organism evidence="3 4">
    <name type="scientific">Flammeovirga kamogawensis</name>
    <dbReference type="NCBI Taxonomy" id="373891"/>
    <lineage>
        <taxon>Bacteria</taxon>
        <taxon>Pseudomonadati</taxon>
        <taxon>Bacteroidota</taxon>
        <taxon>Cytophagia</taxon>
        <taxon>Cytophagales</taxon>
        <taxon>Flammeovirgaceae</taxon>
        <taxon>Flammeovirga</taxon>
    </lineage>
</organism>
<evidence type="ECO:0000313" key="4">
    <source>
        <dbReference type="Proteomes" id="UP000682802"/>
    </source>
</evidence>
<dbReference type="InterPro" id="IPR011010">
    <property type="entry name" value="DNA_brk_join_enz"/>
</dbReference>
<keyword evidence="1" id="KW-0233">DNA recombination</keyword>
<evidence type="ECO:0000313" key="3">
    <source>
        <dbReference type="EMBL" id="QWG08278.1"/>
    </source>
</evidence>
<feature type="domain" description="Tyr recombinase" evidence="2">
    <location>
        <begin position="2"/>
        <end position="44"/>
    </location>
</feature>
<reference evidence="3 4" key="1">
    <citation type="submission" date="2021-05" db="EMBL/GenBank/DDBJ databases">
        <title>Comparative genomic studies on the polysaccharide-degrading batcterial strains of the Flammeovirga genus.</title>
        <authorList>
            <person name="Zewei F."/>
            <person name="Zheng Z."/>
            <person name="Yu L."/>
            <person name="Ruyue G."/>
            <person name="Yanhong M."/>
            <person name="Yuanyuan C."/>
            <person name="Jingyan G."/>
            <person name="Wenjun H."/>
        </authorList>
    </citation>
    <scope>NUCLEOTIDE SEQUENCE [LARGE SCALE GENOMIC DNA]</scope>
    <source>
        <strain evidence="3 4">YS10</strain>
    </source>
</reference>
<dbReference type="Gene3D" id="1.10.443.10">
    <property type="entry name" value="Intergrase catalytic core"/>
    <property type="match status" value="1"/>
</dbReference>